<dbReference type="PhylomeDB" id="E9HVV1"/>
<dbReference type="EMBL" id="GL732875">
    <property type="protein sequence ID" value="EFX64130.1"/>
    <property type="molecule type" value="Genomic_DNA"/>
</dbReference>
<evidence type="ECO:0000313" key="1">
    <source>
        <dbReference type="EMBL" id="EFX64130.1"/>
    </source>
</evidence>
<dbReference type="Proteomes" id="UP000000305">
    <property type="component" value="Unassembled WGS sequence"/>
</dbReference>
<keyword evidence="2" id="KW-1185">Reference proteome</keyword>
<dbReference type="HOGENOM" id="CLU_1379395_0_0_1"/>
<evidence type="ECO:0000313" key="2">
    <source>
        <dbReference type="Proteomes" id="UP000000305"/>
    </source>
</evidence>
<protein>
    <submittedName>
        <fullName evidence="1">Uncharacterized protein</fullName>
    </submittedName>
</protein>
<dbReference type="KEGG" id="dpx:DAPPUDRAFT_266994"/>
<name>E9HVV1_DAPPU</name>
<dbReference type="OrthoDB" id="6403665at2759"/>
<dbReference type="PANTHER" id="PTHR48456:SF1">
    <property type="match status" value="1"/>
</dbReference>
<accession>E9HVV1</accession>
<organism evidence="1 2">
    <name type="scientific">Daphnia pulex</name>
    <name type="common">Water flea</name>
    <dbReference type="NCBI Taxonomy" id="6669"/>
    <lineage>
        <taxon>Eukaryota</taxon>
        <taxon>Metazoa</taxon>
        <taxon>Ecdysozoa</taxon>
        <taxon>Arthropoda</taxon>
        <taxon>Crustacea</taxon>
        <taxon>Branchiopoda</taxon>
        <taxon>Diplostraca</taxon>
        <taxon>Cladocera</taxon>
        <taxon>Anomopoda</taxon>
        <taxon>Daphniidae</taxon>
        <taxon>Daphnia</taxon>
    </lineage>
</organism>
<reference evidence="1 2" key="1">
    <citation type="journal article" date="2011" name="Science">
        <title>The ecoresponsive genome of Daphnia pulex.</title>
        <authorList>
            <person name="Colbourne J.K."/>
            <person name="Pfrender M.E."/>
            <person name="Gilbert D."/>
            <person name="Thomas W.K."/>
            <person name="Tucker A."/>
            <person name="Oakley T.H."/>
            <person name="Tokishita S."/>
            <person name="Aerts A."/>
            <person name="Arnold G.J."/>
            <person name="Basu M.K."/>
            <person name="Bauer D.J."/>
            <person name="Caceres C.E."/>
            <person name="Carmel L."/>
            <person name="Casola C."/>
            <person name="Choi J.H."/>
            <person name="Detter J.C."/>
            <person name="Dong Q."/>
            <person name="Dusheyko S."/>
            <person name="Eads B.D."/>
            <person name="Frohlich T."/>
            <person name="Geiler-Samerotte K.A."/>
            <person name="Gerlach D."/>
            <person name="Hatcher P."/>
            <person name="Jogdeo S."/>
            <person name="Krijgsveld J."/>
            <person name="Kriventseva E.V."/>
            <person name="Kultz D."/>
            <person name="Laforsch C."/>
            <person name="Lindquist E."/>
            <person name="Lopez J."/>
            <person name="Manak J.R."/>
            <person name="Muller J."/>
            <person name="Pangilinan J."/>
            <person name="Patwardhan R.P."/>
            <person name="Pitluck S."/>
            <person name="Pritham E.J."/>
            <person name="Rechtsteiner A."/>
            <person name="Rho M."/>
            <person name="Rogozin I.B."/>
            <person name="Sakarya O."/>
            <person name="Salamov A."/>
            <person name="Schaack S."/>
            <person name="Shapiro H."/>
            <person name="Shiga Y."/>
            <person name="Skalitzky C."/>
            <person name="Smith Z."/>
            <person name="Souvorov A."/>
            <person name="Sung W."/>
            <person name="Tang Z."/>
            <person name="Tsuchiya D."/>
            <person name="Tu H."/>
            <person name="Vos H."/>
            <person name="Wang M."/>
            <person name="Wolf Y.I."/>
            <person name="Yamagata H."/>
            <person name="Yamada T."/>
            <person name="Ye Y."/>
            <person name="Shaw J.R."/>
            <person name="Andrews J."/>
            <person name="Crease T.J."/>
            <person name="Tang H."/>
            <person name="Lucas S.M."/>
            <person name="Robertson H.M."/>
            <person name="Bork P."/>
            <person name="Koonin E.V."/>
            <person name="Zdobnov E.M."/>
            <person name="Grigoriev I.V."/>
            <person name="Lynch M."/>
            <person name="Boore J.L."/>
        </authorList>
    </citation>
    <scope>NUCLEOTIDE SEQUENCE [LARGE SCALE GENOMIC DNA]</scope>
</reference>
<proteinExistence type="predicted"/>
<dbReference type="PANTHER" id="PTHR48456">
    <property type="match status" value="1"/>
</dbReference>
<sequence length="198" mass="21847">MSSESGKRATDVFDKLYLVVQQSEREIGKYGGQNHHGYLLKPLVVGKYASSSGARASLSAMSTPTNQQMKDMATLNMLPEYIVNAYCLGDVVLIAMNQPTNICIGHQDFLFEQGIPLAAFFFYCRGFNSLHGKTVSNETMLLATDLRSAILSISQRVNQAPQGRNKIKVDHALTASQSSMQWSKFVGIVPIFGKFSRN</sequence>
<dbReference type="AlphaFoldDB" id="E9HVV1"/>
<dbReference type="InParanoid" id="E9HVV1"/>
<gene>
    <name evidence="1" type="ORF">DAPPUDRAFT_266994</name>
</gene>